<evidence type="ECO:0000256" key="1">
    <source>
        <dbReference type="ARBA" id="ARBA00012845"/>
    </source>
</evidence>
<evidence type="ECO:0000259" key="6">
    <source>
        <dbReference type="Pfam" id="PF00248"/>
    </source>
</evidence>
<dbReference type="GO" id="GO:0016491">
    <property type="term" value="F:oxidoreductase activity"/>
    <property type="evidence" value="ECO:0007669"/>
    <property type="project" value="UniProtKB-KW"/>
</dbReference>
<keyword evidence="2" id="KW-0560">Oxidoreductase</keyword>
<dbReference type="InterPro" id="IPR018170">
    <property type="entry name" value="Aldo/ket_reductase_CS"/>
</dbReference>
<dbReference type="InterPro" id="IPR036812">
    <property type="entry name" value="NAD(P)_OxRdtase_dom_sf"/>
</dbReference>
<evidence type="ECO:0000256" key="3">
    <source>
        <dbReference type="ARBA" id="ARBA00025065"/>
    </source>
</evidence>
<name>A0AAN4Y897_ASPOZ</name>
<evidence type="ECO:0000256" key="2">
    <source>
        <dbReference type="ARBA" id="ARBA00023002"/>
    </source>
</evidence>
<comment type="catalytic activity">
    <reaction evidence="4">
        <text>xylitol + NADP(+) = D-xylose + NADPH + H(+)</text>
        <dbReference type="Rhea" id="RHEA:27445"/>
        <dbReference type="ChEBI" id="CHEBI:15378"/>
        <dbReference type="ChEBI" id="CHEBI:17151"/>
        <dbReference type="ChEBI" id="CHEBI:53455"/>
        <dbReference type="ChEBI" id="CHEBI:57783"/>
        <dbReference type="ChEBI" id="CHEBI:58349"/>
        <dbReference type="EC" id="1.1.1.307"/>
    </reaction>
</comment>
<comment type="function">
    <text evidence="3">Catalyzes the initial reaction in the xylose utilization pathway by reducing D-xylose into xylitol. Xylose is a major component of hemicelluloses such as xylan. Most fungi utilize D-xylose via three enzymatic reactions, xylose reductase (XR), xylitol dehydrogenase (XDH), and xylulokinase, to form xylulose 5-phosphate, which enters pentose phosphate pathway.</text>
</comment>
<dbReference type="InterPro" id="IPR020471">
    <property type="entry name" value="AKR"/>
</dbReference>
<dbReference type="AlphaFoldDB" id="A0AAN4Y897"/>
<sequence length="170" mass="19196">MSLGRTFKLNSGYNIPAIGLGTWVENAVEAALRAGYRHIDAAACYQNENEIHWPVAFEHTNETLTPIDPVTKRFRLANVPIADTWAALEKLVEAKKIRSIGISNFTQDKIDDLLKTAKIPPAVNQIEAHPYLQQPGLHKYLKEKVKISLLPDVLERINANMLTEYPVRRI</sequence>
<reference evidence="7" key="1">
    <citation type="submission" date="2023-04" db="EMBL/GenBank/DDBJ databases">
        <title>Aspergillus oryzae NBRC 4228.</title>
        <authorList>
            <person name="Ichikawa N."/>
            <person name="Sato H."/>
            <person name="Tonouchi N."/>
        </authorList>
    </citation>
    <scope>NUCLEOTIDE SEQUENCE</scope>
    <source>
        <strain evidence="7">NBRC 4228</strain>
    </source>
</reference>
<feature type="domain" description="NADP-dependent oxidoreductase" evidence="6">
    <location>
        <begin position="66"/>
        <end position="144"/>
    </location>
</feature>
<evidence type="ECO:0000256" key="5">
    <source>
        <dbReference type="ARBA" id="ARBA00049485"/>
    </source>
</evidence>
<dbReference type="Proteomes" id="UP001165205">
    <property type="component" value="Unassembled WGS sequence"/>
</dbReference>
<gene>
    <name evidence="7" type="ORF">Aory04_000120200</name>
</gene>
<dbReference type="Gene3D" id="3.20.20.100">
    <property type="entry name" value="NADP-dependent oxidoreductase domain"/>
    <property type="match status" value="2"/>
</dbReference>
<dbReference type="InterPro" id="IPR023210">
    <property type="entry name" value="NADP_OxRdtase_dom"/>
</dbReference>
<protein>
    <recommendedName>
        <fullName evidence="1">D-xylose reductase [NAD(P)H]</fullName>
        <ecNumber evidence="1">1.1.1.307</ecNumber>
    </recommendedName>
</protein>
<dbReference type="EMBL" id="BSYA01000007">
    <property type="protein sequence ID" value="GMG23835.1"/>
    <property type="molecule type" value="Genomic_DNA"/>
</dbReference>
<dbReference type="Pfam" id="PF00248">
    <property type="entry name" value="Aldo_ket_red"/>
    <property type="match status" value="1"/>
</dbReference>
<dbReference type="SUPFAM" id="SSF51430">
    <property type="entry name" value="NAD(P)-linked oxidoreductase"/>
    <property type="match status" value="1"/>
</dbReference>
<comment type="caution">
    <text evidence="7">The sequence shown here is derived from an EMBL/GenBank/DDBJ whole genome shotgun (WGS) entry which is preliminary data.</text>
</comment>
<evidence type="ECO:0000313" key="7">
    <source>
        <dbReference type="EMBL" id="GMG23835.1"/>
    </source>
</evidence>
<comment type="catalytic activity">
    <reaction evidence="5">
        <text>xylitol + NAD(+) = D-xylose + NADH + H(+)</text>
        <dbReference type="Rhea" id="RHEA:27441"/>
        <dbReference type="ChEBI" id="CHEBI:15378"/>
        <dbReference type="ChEBI" id="CHEBI:17151"/>
        <dbReference type="ChEBI" id="CHEBI:53455"/>
        <dbReference type="ChEBI" id="CHEBI:57540"/>
        <dbReference type="ChEBI" id="CHEBI:57945"/>
        <dbReference type="EC" id="1.1.1.307"/>
    </reaction>
</comment>
<organism evidence="7 8">
    <name type="scientific">Aspergillus oryzae</name>
    <name type="common">Yellow koji mold</name>
    <dbReference type="NCBI Taxonomy" id="5062"/>
    <lineage>
        <taxon>Eukaryota</taxon>
        <taxon>Fungi</taxon>
        <taxon>Dikarya</taxon>
        <taxon>Ascomycota</taxon>
        <taxon>Pezizomycotina</taxon>
        <taxon>Eurotiomycetes</taxon>
        <taxon>Eurotiomycetidae</taxon>
        <taxon>Eurotiales</taxon>
        <taxon>Aspergillaceae</taxon>
        <taxon>Aspergillus</taxon>
        <taxon>Aspergillus subgen. Circumdati</taxon>
    </lineage>
</organism>
<evidence type="ECO:0000256" key="4">
    <source>
        <dbReference type="ARBA" id="ARBA00047534"/>
    </source>
</evidence>
<dbReference type="PROSITE" id="PS00062">
    <property type="entry name" value="ALDOKETO_REDUCTASE_2"/>
    <property type="match status" value="1"/>
</dbReference>
<evidence type="ECO:0000313" key="8">
    <source>
        <dbReference type="Proteomes" id="UP001165205"/>
    </source>
</evidence>
<proteinExistence type="predicted"/>
<dbReference type="PANTHER" id="PTHR11732">
    <property type="entry name" value="ALDO/KETO REDUCTASE"/>
    <property type="match status" value="1"/>
</dbReference>
<accession>A0AAN4Y897</accession>
<dbReference type="EC" id="1.1.1.307" evidence="1"/>